<protein>
    <submittedName>
        <fullName evidence="1">SRPBCC family protein</fullName>
    </submittedName>
</protein>
<dbReference type="Gene3D" id="3.30.530.20">
    <property type="match status" value="1"/>
</dbReference>
<sequence>MAVHHQLIRKPPGAVWSVLGDRDRYCDWVVGTADSEPADGDWPEVGSTLRYTVRIGPWTLHGRTVVRRCDRPRALELEAESGKLGTARIAVDVRPWGDDTLVIVDEHPLTGVGGALHNTAFDAFLVVRHRRMLSRLAAVVEDLAGSSGASDAGRSGDRSRA</sequence>
<proteinExistence type="predicted"/>
<dbReference type="InterPro" id="IPR023393">
    <property type="entry name" value="START-like_dom_sf"/>
</dbReference>
<organism evidence="1 2">
    <name type="scientific">Streptomyces peucetius</name>
    <dbReference type="NCBI Taxonomy" id="1950"/>
    <lineage>
        <taxon>Bacteria</taxon>
        <taxon>Bacillati</taxon>
        <taxon>Actinomycetota</taxon>
        <taxon>Actinomycetes</taxon>
        <taxon>Kitasatosporales</taxon>
        <taxon>Streptomycetaceae</taxon>
        <taxon>Streptomyces</taxon>
    </lineage>
</organism>
<dbReference type="CDD" id="cd07812">
    <property type="entry name" value="SRPBCC"/>
    <property type="match status" value="1"/>
</dbReference>
<dbReference type="Pfam" id="PF10604">
    <property type="entry name" value="Polyketide_cyc2"/>
    <property type="match status" value="1"/>
</dbReference>
<dbReference type="SUPFAM" id="SSF55961">
    <property type="entry name" value="Bet v1-like"/>
    <property type="match status" value="1"/>
</dbReference>
<evidence type="ECO:0000313" key="2">
    <source>
        <dbReference type="Proteomes" id="UP001163878"/>
    </source>
</evidence>
<dbReference type="EMBL" id="CP107567">
    <property type="protein sequence ID" value="UYQ60502.1"/>
    <property type="molecule type" value="Genomic_DNA"/>
</dbReference>
<gene>
    <name evidence="1" type="ORF">OGH68_02765</name>
</gene>
<dbReference type="RefSeq" id="WP_264241708.1">
    <property type="nucleotide sequence ID" value="NZ_CP107567.1"/>
</dbReference>
<evidence type="ECO:0000313" key="1">
    <source>
        <dbReference type="EMBL" id="UYQ60502.1"/>
    </source>
</evidence>
<name>A0ABY6I3A5_STRPE</name>
<dbReference type="Proteomes" id="UP001163878">
    <property type="component" value="Chromosome"/>
</dbReference>
<reference evidence="1" key="1">
    <citation type="submission" date="2022-10" db="EMBL/GenBank/DDBJ databases">
        <title>Cytochrome P450 Catalyzes Benzene Ring Formation in the Biosynthesis of Trialkyl-Substituted Aromatic Polyketides.</title>
        <authorList>
            <person name="Zhao E."/>
            <person name="Ge H."/>
        </authorList>
    </citation>
    <scope>NUCLEOTIDE SEQUENCE</scope>
    <source>
        <strain evidence="1">NA0869</strain>
    </source>
</reference>
<dbReference type="InterPro" id="IPR019587">
    <property type="entry name" value="Polyketide_cyclase/dehydratase"/>
</dbReference>
<accession>A0ABY6I3A5</accession>
<keyword evidence="2" id="KW-1185">Reference proteome</keyword>